<evidence type="ECO:0000256" key="7">
    <source>
        <dbReference type="ARBA" id="ARBA00048348"/>
    </source>
</evidence>
<evidence type="ECO:0000313" key="10">
    <source>
        <dbReference type="Proteomes" id="UP001164743"/>
    </source>
</evidence>
<keyword evidence="10" id="KW-1185">Reference proteome</keyword>
<evidence type="ECO:0000256" key="4">
    <source>
        <dbReference type="ARBA" id="ARBA00022723"/>
    </source>
</evidence>
<dbReference type="GeneID" id="77810774"/>
<proteinExistence type="inferred from homology"/>
<dbReference type="Pfam" id="PF00484">
    <property type="entry name" value="Pro_CA"/>
    <property type="match status" value="1"/>
</dbReference>
<evidence type="ECO:0000256" key="1">
    <source>
        <dbReference type="ARBA" id="ARBA00001947"/>
    </source>
</evidence>
<protein>
    <recommendedName>
        <fullName evidence="3">carbonic anhydrase</fullName>
        <ecNumber evidence="3">4.2.1.1</ecNumber>
    </recommendedName>
</protein>
<evidence type="ECO:0000313" key="9">
    <source>
        <dbReference type="EMBL" id="WAQ85374.1"/>
    </source>
</evidence>
<feature type="region of interest" description="Disordered" evidence="8">
    <location>
        <begin position="22"/>
        <end position="44"/>
    </location>
</feature>
<comment type="catalytic activity">
    <reaction evidence="7">
        <text>hydrogencarbonate + H(+) = CO2 + H2O</text>
        <dbReference type="Rhea" id="RHEA:10748"/>
        <dbReference type="ChEBI" id="CHEBI:15377"/>
        <dbReference type="ChEBI" id="CHEBI:15378"/>
        <dbReference type="ChEBI" id="CHEBI:16526"/>
        <dbReference type="ChEBI" id="CHEBI:17544"/>
        <dbReference type="EC" id="4.2.1.1"/>
    </reaction>
</comment>
<keyword evidence="4" id="KW-0479">Metal-binding</keyword>
<evidence type="ECO:0000256" key="5">
    <source>
        <dbReference type="ARBA" id="ARBA00022833"/>
    </source>
</evidence>
<comment type="similarity">
    <text evidence="2">Belongs to the beta-class carbonic anhydrase family.</text>
</comment>
<evidence type="ECO:0000256" key="2">
    <source>
        <dbReference type="ARBA" id="ARBA00006217"/>
    </source>
</evidence>
<dbReference type="InterPro" id="IPR036874">
    <property type="entry name" value="Carbonic_anhydrase_sf"/>
</dbReference>
<keyword evidence="6" id="KW-0456">Lyase</keyword>
<organism evidence="9 10">
    <name type="scientific">Puccinia triticina</name>
    <dbReference type="NCBI Taxonomy" id="208348"/>
    <lineage>
        <taxon>Eukaryota</taxon>
        <taxon>Fungi</taxon>
        <taxon>Dikarya</taxon>
        <taxon>Basidiomycota</taxon>
        <taxon>Pucciniomycotina</taxon>
        <taxon>Pucciniomycetes</taxon>
        <taxon>Pucciniales</taxon>
        <taxon>Pucciniaceae</taxon>
        <taxon>Puccinia</taxon>
    </lineage>
</organism>
<sequence length="369" mass="39995">MIQWCLWRWYCLRGGWPIGKPPLPRTGGSTRCASDPGAAPETSQPAEIFQQRASGHQLRTPPQHSHVPAAPFSLEVLATPKQALRSQPPSVTHPPGCQHNKYPPDTNTYIVPTQAVTHPKRYPPLERRSFASSSPSALPVLKKLLDIMSQPESKTVPFAPSSPTLCNFLDRNHQFASTCDPDVLASTCKGQSPSVFWLGCSDSRVPEGVVIQAGLGEVFVHRNVANVFNPEDTSATAALAYAVNHLKVTHVVVVGHESCGGCAAALAAATAHKSDEPAPAVPTDKGEAAIAKWIDPIKNLAYQELKKPDQQFSLPKLITLNVENQVKNIIHHEIIQKAWARGQTLSVHGWVYNLSSGKVQDLGLTQSNP</sequence>
<dbReference type="SUPFAM" id="SSF53056">
    <property type="entry name" value="beta-carbonic anhydrase, cab"/>
    <property type="match status" value="1"/>
</dbReference>
<dbReference type="EC" id="4.2.1.1" evidence="3"/>
<dbReference type="Gene3D" id="3.40.1050.10">
    <property type="entry name" value="Carbonic anhydrase"/>
    <property type="match status" value="1"/>
</dbReference>
<evidence type="ECO:0000256" key="8">
    <source>
        <dbReference type="SAM" id="MobiDB-lite"/>
    </source>
</evidence>
<dbReference type="SMART" id="SM00947">
    <property type="entry name" value="Pro_CA"/>
    <property type="match status" value="1"/>
</dbReference>
<keyword evidence="5" id="KW-0862">Zinc</keyword>
<evidence type="ECO:0000256" key="6">
    <source>
        <dbReference type="ARBA" id="ARBA00023239"/>
    </source>
</evidence>
<dbReference type="PANTHER" id="PTHR11002">
    <property type="entry name" value="CARBONIC ANHYDRASE"/>
    <property type="match status" value="1"/>
</dbReference>
<comment type="cofactor">
    <cofactor evidence="1">
        <name>Zn(2+)</name>
        <dbReference type="ChEBI" id="CHEBI:29105"/>
    </cofactor>
</comment>
<dbReference type="RefSeq" id="XP_053020929.1">
    <property type="nucleotide sequence ID" value="XM_053169991.1"/>
</dbReference>
<accession>A0ABY7CL35</accession>
<evidence type="ECO:0000256" key="3">
    <source>
        <dbReference type="ARBA" id="ARBA00012925"/>
    </source>
</evidence>
<dbReference type="Proteomes" id="UP001164743">
    <property type="component" value="Chromosome 6A"/>
</dbReference>
<dbReference type="EMBL" id="CP110426">
    <property type="protein sequence ID" value="WAQ85374.1"/>
    <property type="molecule type" value="Genomic_DNA"/>
</dbReference>
<dbReference type="InterPro" id="IPR001765">
    <property type="entry name" value="Carbonic_anhydrase"/>
</dbReference>
<reference evidence="9" key="1">
    <citation type="submission" date="2022-10" db="EMBL/GenBank/DDBJ databases">
        <title>Puccinia triticina Genome sequencing and assembly.</title>
        <authorList>
            <person name="Li C."/>
        </authorList>
    </citation>
    <scope>NUCLEOTIDE SEQUENCE</scope>
    <source>
        <strain evidence="9">Pt15</strain>
    </source>
</reference>
<gene>
    <name evidence="9" type="ORF">PtA15_6A2</name>
</gene>
<name>A0ABY7CL35_9BASI</name>
<dbReference type="PANTHER" id="PTHR11002:SF76">
    <property type="entry name" value="CARBONIC ANHYDRASE"/>
    <property type="match status" value="1"/>
</dbReference>